<dbReference type="InterPro" id="IPR012338">
    <property type="entry name" value="Beta-lactam/transpept-like"/>
</dbReference>
<dbReference type="Gene3D" id="3.40.710.10">
    <property type="entry name" value="DD-peptidase/beta-lactamase superfamily"/>
    <property type="match status" value="1"/>
</dbReference>
<dbReference type="InterPro" id="IPR050491">
    <property type="entry name" value="AmpC-like"/>
</dbReference>
<sequence>MQDLESHETSGLLNKQSSTSQTQPQRRAVALTIVVALVATTALVNLVPSGRGGGLRATRLEVGAAAADDDAASVATGSAAAVTDSTVKAGSAPAAGASLQDKFAAAFQSILDEEATAWDCAFSVAVKTEGESAALTAGVIDKATGATGKPSDVWAWGSVTKPLTGAQVLHLADEGKFDLDDAAAPIIDEYIQNIAQQQGDAWNFTWTSLEELFQNASVNDITIRQLLAMQAPIPDFDTGGLRDYLASGKSGTAWQVLDSVKDAYPLTPLQYSSTNFVLLGMIVAHFADGLPLEETDQAYYLPSHLKSQLHFGQNGQTASEWTDVKFYDRTAGKAGEVRHDEWSEKPGIFIGWGASDLAASVPVVAELFYEIYGAQTVTKQVDEMLKFHHDPVWGYEYGLATMSAGVPGIPMYGHGGDTYGAESQAHYSPVLKASVVVASNVEIPHESQTKYVNCMAWAALVKTMTPLAHSIRESCNDIGNTVPRDLYRDQNLRKASN</sequence>
<evidence type="ECO:0000259" key="3">
    <source>
        <dbReference type="Pfam" id="PF00144"/>
    </source>
</evidence>
<feature type="domain" description="Beta-lactamase-related" evidence="3">
    <location>
        <begin position="123"/>
        <end position="447"/>
    </location>
</feature>
<dbReference type="PANTHER" id="PTHR46825">
    <property type="entry name" value="D-ALANYL-D-ALANINE-CARBOXYPEPTIDASE/ENDOPEPTIDASE AMPH"/>
    <property type="match status" value="1"/>
</dbReference>
<proteinExistence type="predicted"/>
<comment type="caution">
    <text evidence="4">The sequence shown here is derived from an EMBL/GenBank/DDBJ whole genome shotgun (WGS) entry which is preliminary data.</text>
</comment>
<keyword evidence="5" id="KW-1185">Reference proteome</keyword>
<name>A0A8J2WT21_9STRA</name>
<dbReference type="Pfam" id="PF00144">
    <property type="entry name" value="Beta-lactamase"/>
    <property type="match status" value="1"/>
</dbReference>
<evidence type="ECO:0000313" key="4">
    <source>
        <dbReference type="EMBL" id="CAH0366129.1"/>
    </source>
</evidence>
<dbReference type="InterPro" id="IPR001466">
    <property type="entry name" value="Beta-lactam-related"/>
</dbReference>
<evidence type="ECO:0000256" key="2">
    <source>
        <dbReference type="SAM" id="Phobius"/>
    </source>
</evidence>
<dbReference type="Proteomes" id="UP000789595">
    <property type="component" value="Unassembled WGS sequence"/>
</dbReference>
<feature type="transmembrane region" description="Helical" evidence="2">
    <location>
        <begin position="28"/>
        <end position="47"/>
    </location>
</feature>
<accession>A0A8J2WT21</accession>
<dbReference type="EMBL" id="CAKKNE010000001">
    <property type="protein sequence ID" value="CAH0366129.1"/>
    <property type="molecule type" value="Genomic_DNA"/>
</dbReference>
<evidence type="ECO:0000256" key="1">
    <source>
        <dbReference type="SAM" id="MobiDB-lite"/>
    </source>
</evidence>
<dbReference type="SUPFAM" id="SSF56601">
    <property type="entry name" value="beta-lactamase/transpeptidase-like"/>
    <property type="match status" value="1"/>
</dbReference>
<keyword evidence="2" id="KW-1133">Transmembrane helix</keyword>
<keyword evidence="2" id="KW-0812">Transmembrane</keyword>
<evidence type="ECO:0000313" key="5">
    <source>
        <dbReference type="Proteomes" id="UP000789595"/>
    </source>
</evidence>
<reference evidence="4" key="1">
    <citation type="submission" date="2021-11" db="EMBL/GenBank/DDBJ databases">
        <authorList>
            <consortium name="Genoscope - CEA"/>
            <person name="William W."/>
        </authorList>
    </citation>
    <scope>NUCLEOTIDE SEQUENCE</scope>
</reference>
<protein>
    <recommendedName>
        <fullName evidence="3">Beta-lactamase-related domain-containing protein</fullName>
    </recommendedName>
</protein>
<dbReference type="PANTHER" id="PTHR46825:SF9">
    <property type="entry name" value="BETA-LACTAMASE-RELATED DOMAIN-CONTAINING PROTEIN"/>
    <property type="match status" value="1"/>
</dbReference>
<dbReference type="AlphaFoldDB" id="A0A8J2WT21"/>
<feature type="region of interest" description="Disordered" evidence="1">
    <location>
        <begin position="1"/>
        <end position="21"/>
    </location>
</feature>
<keyword evidence="2" id="KW-0472">Membrane</keyword>
<gene>
    <name evidence="4" type="ORF">PECAL_1P26030</name>
</gene>
<organism evidence="4 5">
    <name type="scientific">Pelagomonas calceolata</name>
    <dbReference type="NCBI Taxonomy" id="35677"/>
    <lineage>
        <taxon>Eukaryota</taxon>
        <taxon>Sar</taxon>
        <taxon>Stramenopiles</taxon>
        <taxon>Ochrophyta</taxon>
        <taxon>Pelagophyceae</taxon>
        <taxon>Pelagomonadales</taxon>
        <taxon>Pelagomonadaceae</taxon>
        <taxon>Pelagomonas</taxon>
    </lineage>
</organism>
<dbReference type="OrthoDB" id="406712at2759"/>